<dbReference type="Gene3D" id="2.60.40.1140">
    <property type="entry name" value="Collagen-binding surface protein Cna, B-type domain"/>
    <property type="match status" value="1"/>
</dbReference>
<dbReference type="AlphaFoldDB" id="A0A844FVX7"/>
<dbReference type="Pfam" id="PF24547">
    <property type="entry name" value="DUF7601"/>
    <property type="match status" value="1"/>
</dbReference>
<dbReference type="Proteomes" id="UP000442619">
    <property type="component" value="Unassembled WGS sequence"/>
</dbReference>
<keyword evidence="4" id="KW-1185">Reference proteome</keyword>
<reference evidence="3 4" key="1">
    <citation type="submission" date="2019-08" db="EMBL/GenBank/DDBJ databases">
        <title>In-depth cultivation of the pig gut microbiome towards novel bacterial diversity and tailored functional studies.</title>
        <authorList>
            <person name="Wylensek D."/>
            <person name="Hitch T.C.A."/>
            <person name="Clavel T."/>
        </authorList>
    </citation>
    <scope>NUCLEOTIDE SEQUENCE [LARGE SCALE GENOMIC DNA]</scope>
    <source>
        <strain evidence="3 4">CA-Schmier-601-WT-3</strain>
    </source>
</reference>
<dbReference type="RefSeq" id="WP_154517653.1">
    <property type="nucleotide sequence ID" value="NZ_VUNM01000027.1"/>
</dbReference>
<protein>
    <recommendedName>
        <fullName evidence="2">DUF7601 domain-containing protein</fullName>
    </recommendedName>
</protein>
<organism evidence="3 4">
    <name type="scientific">Sharpea porci</name>
    <dbReference type="NCBI Taxonomy" id="2652286"/>
    <lineage>
        <taxon>Bacteria</taxon>
        <taxon>Bacillati</taxon>
        <taxon>Bacillota</taxon>
        <taxon>Erysipelotrichia</taxon>
        <taxon>Erysipelotrichales</taxon>
        <taxon>Coprobacillaceae</taxon>
        <taxon>Sharpea</taxon>
    </lineage>
</organism>
<comment type="caution">
    <text evidence="3">The sequence shown here is derived from an EMBL/GenBank/DDBJ whole genome shotgun (WGS) entry which is preliminary data.</text>
</comment>
<evidence type="ECO:0000313" key="3">
    <source>
        <dbReference type="EMBL" id="MST89874.1"/>
    </source>
</evidence>
<proteinExistence type="predicted"/>
<evidence type="ECO:0000259" key="2">
    <source>
        <dbReference type="Pfam" id="PF24547"/>
    </source>
</evidence>
<keyword evidence="1" id="KW-1133">Transmembrane helix</keyword>
<evidence type="ECO:0000313" key="4">
    <source>
        <dbReference type="Proteomes" id="UP000442619"/>
    </source>
</evidence>
<evidence type="ECO:0000256" key="1">
    <source>
        <dbReference type="SAM" id="Phobius"/>
    </source>
</evidence>
<keyword evidence="1" id="KW-0472">Membrane</keyword>
<gene>
    <name evidence="3" type="ORF">FYJ79_09865</name>
</gene>
<keyword evidence="1" id="KW-0812">Transmembrane</keyword>
<dbReference type="EMBL" id="VUNM01000027">
    <property type="protein sequence ID" value="MST89874.1"/>
    <property type="molecule type" value="Genomic_DNA"/>
</dbReference>
<dbReference type="InterPro" id="IPR055382">
    <property type="entry name" value="DUF7601"/>
</dbReference>
<name>A0A844FVX7_9FIRM</name>
<sequence length="1090" mass="123233">MKINKLSKLIIVILLTFLALTIGTFVYHQTAIATDDFQFENKMSFALLNKAVKANVITQNNEIPVSVYIGDAKQNTPTKMKAGVIDSTTVPVIEHAVFEGAYVEFKDGKETPIHYANTYMENDVSYTYYAYSTTPETGVLLPEGAYIKLQYQAAYNISYSVQDTNGKELSKGMSQDDLGGYFVTPSTKCIVGQTLEVHFICQTKAGSGGKDYRLKRLYVTDGKNQTDISYNLDDAGHYVPSSDITVVAVVEPVAQYRMHVVNPFGEHHGYICWKGYSGTYNPSTNTIDDIDGDASLTNEAGLSIHAKAVIKDTKSASTIATVKDKDGKEHYIEYEGDDGTHDLLYTNQNQFCSYTKQELTDESGNVVKKAKDIATTSASPGGTFYFVMYSQKGTNWQFDRLAINGIALDAQYDGKVHDTKLDHGMVAHFKFDRYEDYQNYSVNYDLHLEKDREDSNSLLKRNKRLKFECWVTNASRDINVDFDCNAVNSESLTLTKAVGVKRIVADSYDEDHDNNKWWDSLYNGEPYYRKKDLFKWEEVNQDGKRSPDHQYIYGDASEDGTLPRTLFDETVRSDGYTSNQWHTQFEAPGEVGTERHLYFDVLPGYDIKTAKVYVTGADYTSDYKPVAKPISKMYMSYNNTYHDKQKAIKSFAQAMNDGYTNFIKYYSVNQPHRNIQIEISPYKFDAVYDLNGGTLNGKESYIDDKKYSIEDGSNHILMPTATPVKKGYVFAGWKMIPTNSDPTIQKDESIKRILMPNETYTVDTTTYNYGRDTEKQEITYQLYNPTTDKEDNITKTLYDDKDNGDDHYTFEAQWVDSKHIPAGKGIYNIVMYKEIHEGDYPAKASDDYTTLTRDGITKYYQKISDHDYLGTTSQTIIGIPPEAESGYVLNKTDSVLKIENFPTKGKTLKYYYDFNGTQNLTIKNSVGGNMGDDQRDFHIKVTLKDESGNSVNGNVDVEGSNASIWGEAPSTGNQATGTMSFTNGEAHITLKANQYIVFKNIQPGTYSVEETKDTLYVTQYQLNQETKQDTAIENKTINRNDSPIVTIYNVRDMPETGIIDSHKPMIVFVLGLLSLLLCGCLLWIRKKRHS</sequence>
<accession>A0A844FVX7</accession>
<feature type="transmembrane region" description="Helical" evidence="1">
    <location>
        <begin position="1065"/>
        <end position="1084"/>
    </location>
</feature>
<feature type="domain" description="DUF7601" evidence="2">
    <location>
        <begin position="918"/>
        <end position="1049"/>
    </location>
</feature>